<dbReference type="EMBL" id="WHOC01000171">
    <property type="protein sequence ID" value="NOU90555.1"/>
    <property type="molecule type" value="Genomic_DNA"/>
</dbReference>
<reference evidence="8 9" key="1">
    <citation type="submission" date="2019-10" db="EMBL/GenBank/DDBJ databases">
        <title>Description of Paenibacillus choica sp. nov.</title>
        <authorList>
            <person name="Carlier A."/>
            <person name="Qi S."/>
        </authorList>
    </citation>
    <scope>NUCLEOTIDE SEQUENCE [LARGE SCALE GENOMIC DNA]</scope>
    <source>
        <strain evidence="8 9">LMG 31460</strain>
    </source>
</reference>
<sequence length="285" mass="31944">MLVPGMLYLLVFKYFPLLGSVIAFQDYNIFKGFSASPWVGLKWFEQFLTYPNLKRLLVNTLMISLYQIIFTFPAPIILAVLLNEVKNVVFKRVVQTIVYLPHFLSWTIVFGFVYMLLSVQTGFVNQAIQALGGDPINFLQKAEYFRMIIITSGIWKEMGWSAIIFLAAIAGINPSLYEAAKMDGAGRLKQFVYVTLPGMLPAIMILLLLKIGHILDLGFEQIYLFLNPLVLSTGDVLDTYAYRIGILGGKYSLTTAIGLFKSVIGFMLLIVANRASKTTTGEGLY</sequence>
<dbReference type="Pfam" id="PF00528">
    <property type="entry name" value="BPD_transp_1"/>
    <property type="match status" value="1"/>
</dbReference>
<feature type="transmembrane region" description="Helical" evidence="6">
    <location>
        <begin position="253"/>
        <end position="272"/>
    </location>
</feature>
<keyword evidence="5 6" id="KW-0472">Membrane</keyword>
<dbReference type="CDD" id="cd06261">
    <property type="entry name" value="TM_PBP2"/>
    <property type="match status" value="1"/>
</dbReference>
<evidence type="ECO:0000313" key="8">
    <source>
        <dbReference type="EMBL" id="NOU90555.1"/>
    </source>
</evidence>
<dbReference type="SUPFAM" id="SSF161098">
    <property type="entry name" value="MetI-like"/>
    <property type="match status" value="1"/>
</dbReference>
<gene>
    <name evidence="8" type="ORF">GC102_33185</name>
</gene>
<dbReference type="InterPro" id="IPR000515">
    <property type="entry name" value="MetI-like"/>
</dbReference>
<comment type="similarity">
    <text evidence="6">Belongs to the binding-protein-dependent transport system permease family.</text>
</comment>
<keyword evidence="2 6" id="KW-0813">Transport</keyword>
<dbReference type="Proteomes" id="UP000658690">
    <property type="component" value="Unassembled WGS sequence"/>
</dbReference>
<accession>A0ABX1ZB23</accession>
<evidence type="ECO:0000256" key="3">
    <source>
        <dbReference type="ARBA" id="ARBA00022692"/>
    </source>
</evidence>
<protein>
    <submittedName>
        <fullName evidence="8">ABC transporter permease subunit</fullName>
    </submittedName>
</protein>
<keyword evidence="3 6" id="KW-0812">Transmembrane</keyword>
<dbReference type="PANTHER" id="PTHR43496:SF1">
    <property type="entry name" value="POLYGALACTURONAN_RHAMNOGALACTURONAN TRANSPORT SYSTEM PERMEASE PROTEIN YTEP"/>
    <property type="match status" value="1"/>
</dbReference>
<proteinExistence type="inferred from homology"/>
<dbReference type="PANTHER" id="PTHR43496">
    <property type="entry name" value="PROTEIN LPLB"/>
    <property type="match status" value="1"/>
</dbReference>
<comment type="subcellular location">
    <subcellularLocation>
        <location evidence="6">Cell membrane</location>
        <topology evidence="6">Multi-pass membrane protein</topology>
    </subcellularLocation>
    <subcellularLocation>
        <location evidence="1">Membrane</location>
        <topology evidence="1">Multi-pass membrane protein</topology>
    </subcellularLocation>
</comment>
<evidence type="ECO:0000256" key="1">
    <source>
        <dbReference type="ARBA" id="ARBA00004141"/>
    </source>
</evidence>
<feature type="transmembrane region" description="Helical" evidence="6">
    <location>
        <begin position="190"/>
        <end position="209"/>
    </location>
</feature>
<dbReference type="Gene3D" id="1.10.3720.10">
    <property type="entry name" value="MetI-like"/>
    <property type="match status" value="1"/>
</dbReference>
<feature type="transmembrane region" description="Helical" evidence="6">
    <location>
        <begin position="6"/>
        <end position="24"/>
    </location>
</feature>
<feature type="domain" description="ABC transmembrane type-1" evidence="7">
    <location>
        <begin position="57"/>
        <end position="272"/>
    </location>
</feature>
<feature type="transmembrane region" description="Helical" evidence="6">
    <location>
        <begin position="56"/>
        <end position="83"/>
    </location>
</feature>
<evidence type="ECO:0000313" key="9">
    <source>
        <dbReference type="Proteomes" id="UP000658690"/>
    </source>
</evidence>
<keyword evidence="9" id="KW-1185">Reference proteome</keyword>
<dbReference type="InterPro" id="IPR035906">
    <property type="entry name" value="MetI-like_sf"/>
</dbReference>
<name>A0ABX1ZB23_9BACL</name>
<feature type="transmembrane region" description="Helical" evidence="6">
    <location>
        <begin position="144"/>
        <end position="170"/>
    </location>
</feature>
<evidence type="ECO:0000256" key="5">
    <source>
        <dbReference type="ARBA" id="ARBA00023136"/>
    </source>
</evidence>
<evidence type="ECO:0000256" key="6">
    <source>
        <dbReference type="RuleBase" id="RU363032"/>
    </source>
</evidence>
<evidence type="ECO:0000259" key="7">
    <source>
        <dbReference type="PROSITE" id="PS50928"/>
    </source>
</evidence>
<evidence type="ECO:0000256" key="4">
    <source>
        <dbReference type="ARBA" id="ARBA00022989"/>
    </source>
</evidence>
<keyword evidence="4 6" id="KW-1133">Transmembrane helix</keyword>
<organism evidence="8 9">
    <name type="scientific">Paenibacillus germinis</name>
    <dbReference type="NCBI Taxonomy" id="2654979"/>
    <lineage>
        <taxon>Bacteria</taxon>
        <taxon>Bacillati</taxon>
        <taxon>Bacillota</taxon>
        <taxon>Bacilli</taxon>
        <taxon>Bacillales</taxon>
        <taxon>Paenibacillaceae</taxon>
        <taxon>Paenibacillus</taxon>
    </lineage>
</organism>
<comment type="caution">
    <text evidence="8">The sequence shown here is derived from an EMBL/GenBank/DDBJ whole genome shotgun (WGS) entry which is preliminary data.</text>
</comment>
<dbReference type="PROSITE" id="PS50928">
    <property type="entry name" value="ABC_TM1"/>
    <property type="match status" value="1"/>
</dbReference>
<feature type="transmembrane region" description="Helical" evidence="6">
    <location>
        <begin position="103"/>
        <end position="124"/>
    </location>
</feature>
<evidence type="ECO:0000256" key="2">
    <source>
        <dbReference type="ARBA" id="ARBA00022448"/>
    </source>
</evidence>